<evidence type="ECO:0000313" key="9">
    <source>
        <dbReference type="Proteomes" id="UP000029640"/>
    </source>
</evidence>
<dbReference type="InterPro" id="IPR051401">
    <property type="entry name" value="GtrA_CellWall_Glycosyl"/>
</dbReference>
<dbReference type="AlphaFoldDB" id="A0A095VRS1"/>
<dbReference type="InterPro" id="IPR007267">
    <property type="entry name" value="GtrA_DPMS_TM"/>
</dbReference>
<evidence type="ECO:0000256" key="2">
    <source>
        <dbReference type="ARBA" id="ARBA00009399"/>
    </source>
</evidence>
<keyword evidence="4 6" id="KW-1133">Transmembrane helix</keyword>
<keyword evidence="3 6" id="KW-0812">Transmembrane</keyword>
<evidence type="ECO:0000256" key="5">
    <source>
        <dbReference type="ARBA" id="ARBA00023136"/>
    </source>
</evidence>
<accession>A0A095VRS1</accession>
<name>A0A095VRS1_9GAMM</name>
<evidence type="ECO:0000259" key="7">
    <source>
        <dbReference type="Pfam" id="PF04138"/>
    </source>
</evidence>
<gene>
    <name evidence="8" type="ORF">HRUBRA_01346</name>
</gene>
<comment type="caution">
    <text evidence="8">The sequence shown here is derived from an EMBL/GenBank/DDBJ whole genome shotgun (WGS) entry which is preliminary data.</text>
</comment>
<evidence type="ECO:0000256" key="3">
    <source>
        <dbReference type="ARBA" id="ARBA00022692"/>
    </source>
</evidence>
<evidence type="ECO:0000256" key="4">
    <source>
        <dbReference type="ARBA" id="ARBA00022989"/>
    </source>
</evidence>
<dbReference type="Pfam" id="PF04138">
    <property type="entry name" value="GtrA_DPMS_TM"/>
    <property type="match status" value="1"/>
</dbReference>
<comment type="similarity">
    <text evidence="2">Belongs to the GtrA family.</text>
</comment>
<evidence type="ECO:0000256" key="1">
    <source>
        <dbReference type="ARBA" id="ARBA00004141"/>
    </source>
</evidence>
<dbReference type="eggNOG" id="COG2246">
    <property type="taxonomic scope" value="Bacteria"/>
</dbReference>
<feature type="transmembrane region" description="Helical" evidence="6">
    <location>
        <begin position="9"/>
        <end position="31"/>
    </location>
</feature>
<dbReference type="PANTHER" id="PTHR38459">
    <property type="entry name" value="PROPHAGE BACTOPRENOL-LINKED GLUCOSE TRANSLOCASE HOMOLOG"/>
    <property type="match status" value="1"/>
</dbReference>
<organism evidence="8 9">
    <name type="scientific">Pseudohaliea rubra DSM 19751</name>
    <dbReference type="NCBI Taxonomy" id="1265313"/>
    <lineage>
        <taxon>Bacteria</taxon>
        <taxon>Pseudomonadati</taxon>
        <taxon>Pseudomonadota</taxon>
        <taxon>Gammaproteobacteria</taxon>
        <taxon>Cellvibrionales</taxon>
        <taxon>Halieaceae</taxon>
        <taxon>Pseudohaliea</taxon>
    </lineage>
</organism>
<proteinExistence type="inferred from homology"/>
<dbReference type="GO" id="GO:0005886">
    <property type="term" value="C:plasma membrane"/>
    <property type="evidence" value="ECO:0007669"/>
    <property type="project" value="TreeGrafter"/>
</dbReference>
<feature type="transmembrane region" description="Helical" evidence="6">
    <location>
        <begin position="112"/>
        <end position="133"/>
    </location>
</feature>
<comment type="subcellular location">
    <subcellularLocation>
        <location evidence="1">Membrane</location>
        <topology evidence="1">Multi-pass membrane protein</topology>
    </subcellularLocation>
</comment>
<reference evidence="8 9" key="1">
    <citation type="journal article" date="2014" name="Genome Announc.">
        <title>Genome Sequence of Gammaproteobacterial Pseudohaliea rubra Type Strain DSM 19751, Isolated from Coastal Seawater of the Mediterranean Sea.</title>
        <authorList>
            <person name="Spring S."/>
            <person name="Fiebig A."/>
            <person name="Riedel T."/>
            <person name="Goker M."/>
            <person name="Klenk H.P."/>
        </authorList>
    </citation>
    <scope>NUCLEOTIDE SEQUENCE [LARGE SCALE GENOMIC DNA]</scope>
    <source>
        <strain evidence="8 9">DSM 19751</strain>
    </source>
</reference>
<dbReference type="GO" id="GO:0000271">
    <property type="term" value="P:polysaccharide biosynthetic process"/>
    <property type="evidence" value="ECO:0007669"/>
    <property type="project" value="InterPro"/>
</dbReference>
<evidence type="ECO:0000313" key="8">
    <source>
        <dbReference type="EMBL" id="KGE04122.1"/>
    </source>
</evidence>
<feature type="transmembrane region" description="Helical" evidence="6">
    <location>
        <begin position="37"/>
        <end position="58"/>
    </location>
</feature>
<dbReference type="Proteomes" id="UP000029640">
    <property type="component" value="Unassembled WGS sequence"/>
</dbReference>
<keyword evidence="5 6" id="KW-0472">Membrane</keyword>
<dbReference type="PANTHER" id="PTHR38459:SF1">
    <property type="entry name" value="PROPHAGE BACTOPRENOL-LINKED GLUCOSE TRANSLOCASE HOMOLOG"/>
    <property type="match status" value="1"/>
</dbReference>
<dbReference type="RefSeq" id="WP_035515617.1">
    <property type="nucleotide sequence ID" value="NZ_KN234756.1"/>
</dbReference>
<dbReference type="OrthoDB" id="7926501at2"/>
<dbReference type="STRING" id="1265313.HRUBRA_01346"/>
<feature type="transmembrane region" description="Helical" evidence="6">
    <location>
        <begin position="79"/>
        <end position="100"/>
    </location>
</feature>
<dbReference type="HOGENOM" id="CLU_083873_7_0_6"/>
<dbReference type="EMBL" id="AUVB01000038">
    <property type="protein sequence ID" value="KGE04122.1"/>
    <property type="molecule type" value="Genomic_DNA"/>
</dbReference>
<sequence length="141" mass="15539">MLSPSTRAAFLRFACVGFTMALIDIGLLYLLKDRPAFNAYTARLVSYPAGLTVGYFLNRYFTFHHVENVRHVLDELARFFGVHAVGGLLNFGVFSLVVYAGEGAEFAPRWEAAVPLIGVCLGGVVGMCFNFFVSRELVFDG</sequence>
<evidence type="ECO:0000256" key="6">
    <source>
        <dbReference type="SAM" id="Phobius"/>
    </source>
</evidence>
<keyword evidence="9" id="KW-1185">Reference proteome</keyword>
<feature type="domain" description="GtrA/DPMS transmembrane" evidence="7">
    <location>
        <begin position="12"/>
        <end position="139"/>
    </location>
</feature>
<protein>
    <submittedName>
        <fullName evidence="8">GtrA family protein</fullName>
    </submittedName>
</protein>